<proteinExistence type="predicted"/>
<gene>
    <name evidence="3" type="ORF">PISMIDRAFT_6267</name>
</gene>
<dbReference type="Proteomes" id="UP000054018">
    <property type="component" value="Unassembled WGS sequence"/>
</dbReference>
<feature type="compositionally biased region" description="Low complexity" evidence="1">
    <location>
        <begin position="54"/>
        <end position="63"/>
    </location>
</feature>
<keyword evidence="2" id="KW-0472">Membrane</keyword>
<feature type="compositionally biased region" description="Polar residues" evidence="1">
    <location>
        <begin position="64"/>
        <end position="74"/>
    </location>
</feature>
<feature type="region of interest" description="Disordered" evidence="1">
    <location>
        <begin position="184"/>
        <end position="226"/>
    </location>
</feature>
<feature type="transmembrane region" description="Helical" evidence="2">
    <location>
        <begin position="976"/>
        <end position="997"/>
    </location>
</feature>
<reference evidence="4" key="2">
    <citation type="submission" date="2015-01" db="EMBL/GenBank/DDBJ databases">
        <title>Evolutionary Origins and Diversification of the Mycorrhizal Mutualists.</title>
        <authorList>
            <consortium name="DOE Joint Genome Institute"/>
            <consortium name="Mycorrhizal Genomics Consortium"/>
            <person name="Kohler A."/>
            <person name="Kuo A."/>
            <person name="Nagy L.G."/>
            <person name="Floudas D."/>
            <person name="Copeland A."/>
            <person name="Barry K.W."/>
            <person name="Cichocki N."/>
            <person name="Veneault-Fourrey C."/>
            <person name="LaButti K."/>
            <person name="Lindquist E.A."/>
            <person name="Lipzen A."/>
            <person name="Lundell T."/>
            <person name="Morin E."/>
            <person name="Murat C."/>
            <person name="Riley R."/>
            <person name="Ohm R."/>
            <person name="Sun H."/>
            <person name="Tunlid A."/>
            <person name="Henrissat B."/>
            <person name="Grigoriev I.V."/>
            <person name="Hibbett D.S."/>
            <person name="Martin F."/>
        </authorList>
    </citation>
    <scope>NUCLEOTIDE SEQUENCE [LARGE SCALE GENOMIC DNA]</scope>
    <source>
        <strain evidence="4">441</strain>
    </source>
</reference>
<dbReference type="AlphaFoldDB" id="A0A0C9ZL74"/>
<sequence length="1022" mass="114961">MTSSEAVGKLVEMEDNGSSVDPVTGSTARTDDPTARPPRIRFPDRFLTSRSREGSSGSSFPSSLQEPISLSRSDVLTPVGLNESRQRARSFGLESNEHEQKAVKKPSVRYGSRRRSMHASQGHRWSGLKVESLMPDFQPSAFSDEYDLCALTTRLLVTHEYSQAPPLLPHPKILQDVQRALQLQSRRRDRRPYHAKPSDGDTSPLTNVIDPFVAPPSSSPTAPIEQSASDYLPVPLLSSDVDFSPFTKSAPRHPVPLSSNGGATLDWAGSHSEDEKLWSIHKGKRKGKEKEPLPNRAFIEKQEALFTDRIVRIKAEASAATVRKVAIVKEQLGRQYNVVFISIASGLPINLAEVVRWYFTSTLDMQAWLDGAEPLTWLKHLLDNRRNDRVRWRMSALLMEEYARFKKGVGYGQPSPVAGAGVSSPAFPLSLSPHIAKSPVSVTVSSDVSPSTSVVKVRLPEGHISFSPLVDNSRDSINDSQGHNHGRVKGWRRSLPGFIEGTSARNNPFPYSAITPPGSLSPASSHFGFRDTVRRFTEEGSSSARGSQSEDQNDFLPDGSRFKPRRRREPRSLVRNIQPSRPPSPEMNDQTGPSDPLPPIASSEGFMQSDTVKSKILLSESAIVDKGDSNLPSDAPDVLPKPSYRSISLPLGNWLPLKPASEHDEGKLEAEYGLRWRMLEELKGHNHRLRHRLQRVAADVREYEIHCSNVLPTLGVSHRRLPPELLDAIGHDPASVTGGTRKYRGWQAVDDIHSRVVRQREIIRLFLSTAGQDTLTIPDILDKPITLLMERLQEIQRVQQPLNEKANDVNRTLAEVRSIHASVKKEYNEAVSHTSVVYPEVSKHLSMHCMCAHYFAFELSHVVALVEKYQDQYQQIWEFGMDVLTFILDTITPFWRNYGKTIMEDIQDFLIIPWYRNEFTGEPKRYPVESLPRRPIHHWFSLLGLSTFMILITFLQTRAAITSIWNYRLLWIGNHGIRWAILPLFWIAIVIQLLAVVIELCILFLQAAVVLWWLGWLVGLCT</sequence>
<reference evidence="3 4" key="1">
    <citation type="submission" date="2014-04" db="EMBL/GenBank/DDBJ databases">
        <authorList>
            <consortium name="DOE Joint Genome Institute"/>
            <person name="Kuo A."/>
            <person name="Kohler A."/>
            <person name="Costa M.D."/>
            <person name="Nagy L.G."/>
            <person name="Floudas D."/>
            <person name="Copeland A."/>
            <person name="Barry K.W."/>
            <person name="Cichocki N."/>
            <person name="Veneault-Fourrey C."/>
            <person name="LaButti K."/>
            <person name="Lindquist E.A."/>
            <person name="Lipzen A."/>
            <person name="Lundell T."/>
            <person name="Morin E."/>
            <person name="Murat C."/>
            <person name="Sun H."/>
            <person name="Tunlid A."/>
            <person name="Henrissat B."/>
            <person name="Grigoriev I.V."/>
            <person name="Hibbett D.S."/>
            <person name="Martin F."/>
            <person name="Nordberg H.P."/>
            <person name="Cantor M.N."/>
            <person name="Hua S.X."/>
        </authorList>
    </citation>
    <scope>NUCLEOTIDE SEQUENCE [LARGE SCALE GENOMIC DNA]</scope>
    <source>
        <strain evidence="3 4">441</strain>
    </source>
</reference>
<evidence type="ECO:0000256" key="2">
    <source>
        <dbReference type="SAM" id="Phobius"/>
    </source>
</evidence>
<feature type="compositionally biased region" description="Basic residues" evidence="1">
    <location>
        <begin position="185"/>
        <end position="194"/>
    </location>
</feature>
<feature type="region of interest" description="Disordered" evidence="1">
    <location>
        <begin position="1"/>
        <end position="123"/>
    </location>
</feature>
<keyword evidence="2" id="KW-1133">Transmembrane helix</keyword>
<evidence type="ECO:0000313" key="3">
    <source>
        <dbReference type="EMBL" id="KIK30141.1"/>
    </source>
</evidence>
<feature type="compositionally biased region" description="Basic residues" evidence="1">
    <location>
        <begin position="103"/>
        <end position="117"/>
    </location>
</feature>
<accession>A0A0C9ZL74</accession>
<feature type="transmembrane region" description="Helical" evidence="2">
    <location>
        <begin position="1003"/>
        <end position="1021"/>
    </location>
</feature>
<dbReference type="HOGENOM" id="CLU_007123_0_0_1"/>
<feature type="compositionally biased region" description="Polar residues" evidence="1">
    <location>
        <begin position="539"/>
        <end position="550"/>
    </location>
</feature>
<dbReference type="STRING" id="765257.A0A0C9ZL74"/>
<evidence type="ECO:0000256" key="1">
    <source>
        <dbReference type="SAM" id="MobiDB-lite"/>
    </source>
</evidence>
<feature type="region of interest" description="Disordered" evidence="1">
    <location>
        <begin position="468"/>
        <end position="491"/>
    </location>
</feature>
<name>A0A0C9ZL74_9AGAM</name>
<dbReference type="OrthoDB" id="3190515at2759"/>
<dbReference type="EMBL" id="KN833687">
    <property type="protein sequence ID" value="KIK30141.1"/>
    <property type="molecule type" value="Genomic_DNA"/>
</dbReference>
<feature type="region of interest" description="Disordered" evidence="1">
    <location>
        <begin position="537"/>
        <end position="605"/>
    </location>
</feature>
<organism evidence="3 4">
    <name type="scientific">Pisolithus microcarpus 441</name>
    <dbReference type="NCBI Taxonomy" id="765257"/>
    <lineage>
        <taxon>Eukaryota</taxon>
        <taxon>Fungi</taxon>
        <taxon>Dikarya</taxon>
        <taxon>Basidiomycota</taxon>
        <taxon>Agaricomycotina</taxon>
        <taxon>Agaricomycetes</taxon>
        <taxon>Agaricomycetidae</taxon>
        <taxon>Boletales</taxon>
        <taxon>Sclerodermatineae</taxon>
        <taxon>Pisolithaceae</taxon>
        <taxon>Pisolithus</taxon>
    </lineage>
</organism>
<evidence type="ECO:0000313" key="4">
    <source>
        <dbReference type="Proteomes" id="UP000054018"/>
    </source>
</evidence>
<keyword evidence="4" id="KW-1185">Reference proteome</keyword>
<feature type="compositionally biased region" description="Polar residues" evidence="1">
    <location>
        <begin position="16"/>
        <end position="28"/>
    </location>
</feature>
<feature type="transmembrane region" description="Helical" evidence="2">
    <location>
        <begin position="936"/>
        <end position="955"/>
    </location>
</feature>
<keyword evidence="2" id="KW-0812">Transmembrane</keyword>
<protein>
    <submittedName>
        <fullName evidence="3">Uncharacterized protein</fullName>
    </submittedName>
</protein>